<dbReference type="RefSeq" id="WP_169559145.1">
    <property type="nucleotide sequence ID" value="NZ_BSNF01000001.1"/>
</dbReference>
<dbReference type="EMBL" id="BSNF01000001">
    <property type="protein sequence ID" value="GLQ05118.1"/>
    <property type="molecule type" value="Genomic_DNA"/>
</dbReference>
<dbReference type="Gene3D" id="3.40.190.170">
    <property type="entry name" value="Bacterial extracellular solute-binding protein, family 7"/>
    <property type="match status" value="1"/>
</dbReference>
<comment type="similarity">
    <text evidence="1">Belongs to the bacterial solute-binding protein 7 family.</text>
</comment>
<dbReference type="InterPro" id="IPR018389">
    <property type="entry name" value="DctP_fam"/>
</dbReference>
<keyword evidence="2" id="KW-0813">Transport</keyword>
<name>A0ABQ5U1E6_9PROT</name>
<dbReference type="Pfam" id="PF03480">
    <property type="entry name" value="DctP"/>
    <property type="match status" value="1"/>
</dbReference>
<evidence type="ECO:0008006" key="7">
    <source>
        <dbReference type="Google" id="ProtNLM"/>
    </source>
</evidence>
<dbReference type="Proteomes" id="UP001161409">
    <property type="component" value="Unassembled WGS sequence"/>
</dbReference>
<evidence type="ECO:0000256" key="3">
    <source>
        <dbReference type="ARBA" id="ARBA00022729"/>
    </source>
</evidence>
<evidence type="ECO:0000256" key="2">
    <source>
        <dbReference type="ARBA" id="ARBA00022448"/>
    </source>
</evidence>
<evidence type="ECO:0000313" key="5">
    <source>
        <dbReference type="EMBL" id="GLQ05118.1"/>
    </source>
</evidence>
<comment type="caution">
    <text evidence="5">The sequence shown here is derived from an EMBL/GenBank/DDBJ whole genome shotgun (WGS) entry which is preliminary data.</text>
</comment>
<reference evidence="5" key="2">
    <citation type="submission" date="2023-01" db="EMBL/GenBank/DDBJ databases">
        <title>Draft genome sequence of Sneathiella chinensis strain NBRC 103408.</title>
        <authorList>
            <person name="Sun Q."/>
            <person name="Mori K."/>
        </authorList>
    </citation>
    <scope>NUCLEOTIDE SEQUENCE</scope>
    <source>
        <strain evidence="5">NBRC 103408</strain>
    </source>
</reference>
<evidence type="ECO:0000313" key="6">
    <source>
        <dbReference type="Proteomes" id="UP001161409"/>
    </source>
</evidence>
<keyword evidence="6" id="KW-1185">Reference proteome</keyword>
<evidence type="ECO:0000256" key="1">
    <source>
        <dbReference type="ARBA" id="ARBA00009023"/>
    </source>
</evidence>
<organism evidence="5 6">
    <name type="scientific">Sneathiella chinensis</name>
    <dbReference type="NCBI Taxonomy" id="349750"/>
    <lineage>
        <taxon>Bacteria</taxon>
        <taxon>Pseudomonadati</taxon>
        <taxon>Pseudomonadota</taxon>
        <taxon>Alphaproteobacteria</taxon>
        <taxon>Sneathiellales</taxon>
        <taxon>Sneathiellaceae</taxon>
        <taxon>Sneathiella</taxon>
    </lineage>
</organism>
<sequence>MNYKKHLLSAAMAALLAFTGTAAAEVKIALDSPANLEGSGSYVWAHTFSTYLNENGMAAEEYQRGALGGDDELFDQVSQGLLEVSMSPLNIVGSLDNLIYGLRLPYFFDNHDQVDRTLYEGGMLARINEATTPGGVRVLAINHVGQATGIFNTKRAVNSVADMAGLRMRALDESQIALYKSWGATGTIVSWAEVPNALQTGVADGYMNPAFVPLLFGHTDFIKYYTDAAVSPALRITIVSEIWYQGLSDKERRTVDAAAVAANEANRNWLKNQQAVLKKLEEAGVSISYLDPAAREAFRAASAPTYDSGLLSKEQIAEWEKAKGN</sequence>
<feature type="signal peptide" evidence="4">
    <location>
        <begin position="1"/>
        <end position="24"/>
    </location>
</feature>
<dbReference type="InterPro" id="IPR038404">
    <property type="entry name" value="TRAP_DctP_sf"/>
</dbReference>
<feature type="chain" id="PRO_5045206479" description="C4-dicarboxylate ABC transporter substrate-binding protein" evidence="4">
    <location>
        <begin position="25"/>
        <end position="325"/>
    </location>
</feature>
<reference evidence="5" key="1">
    <citation type="journal article" date="2014" name="Int. J. Syst. Evol. Microbiol.">
        <title>Complete genome of a new Firmicutes species belonging to the dominant human colonic microbiota ('Ruminococcus bicirculans') reveals two chromosomes and a selective capacity to utilize plant glucans.</title>
        <authorList>
            <consortium name="NISC Comparative Sequencing Program"/>
            <person name="Wegmann U."/>
            <person name="Louis P."/>
            <person name="Goesmann A."/>
            <person name="Henrissat B."/>
            <person name="Duncan S.H."/>
            <person name="Flint H.J."/>
        </authorList>
    </citation>
    <scope>NUCLEOTIDE SEQUENCE</scope>
    <source>
        <strain evidence="5">NBRC 103408</strain>
    </source>
</reference>
<accession>A0ABQ5U1E6</accession>
<dbReference type="CDD" id="cd13603">
    <property type="entry name" value="PBP2_TRAP_Siap_TeaA_like"/>
    <property type="match status" value="1"/>
</dbReference>
<evidence type="ECO:0000256" key="4">
    <source>
        <dbReference type="SAM" id="SignalP"/>
    </source>
</evidence>
<protein>
    <recommendedName>
        <fullName evidence="7">C4-dicarboxylate ABC transporter substrate-binding protein</fullName>
    </recommendedName>
</protein>
<dbReference type="PANTHER" id="PTHR33376:SF7">
    <property type="entry name" value="C4-DICARBOXYLATE-BINDING PROTEIN DCTB"/>
    <property type="match status" value="1"/>
</dbReference>
<dbReference type="NCBIfam" id="NF037995">
    <property type="entry name" value="TRAP_S1"/>
    <property type="match status" value="1"/>
</dbReference>
<proteinExistence type="inferred from homology"/>
<keyword evidence="3 4" id="KW-0732">Signal</keyword>
<gene>
    <name evidence="5" type="ORF">GCM10007924_03390</name>
</gene>
<dbReference type="PANTHER" id="PTHR33376">
    <property type="match status" value="1"/>
</dbReference>